<evidence type="ECO:0000256" key="2">
    <source>
        <dbReference type="ARBA" id="ARBA00022692"/>
    </source>
</evidence>
<dbReference type="InterPro" id="IPR052337">
    <property type="entry name" value="SAT4-like"/>
</dbReference>
<feature type="transmembrane region" description="Helical" evidence="7">
    <location>
        <begin position="21"/>
        <end position="43"/>
    </location>
</feature>
<feature type="transmembrane region" description="Helical" evidence="7">
    <location>
        <begin position="63"/>
        <end position="86"/>
    </location>
</feature>
<evidence type="ECO:0000256" key="1">
    <source>
        <dbReference type="ARBA" id="ARBA00004141"/>
    </source>
</evidence>
<evidence type="ECO:0000256" key="5">
    <source>
        <dbReference type="ARBA" id="ARBA00038359"/>
    </source>
</evidence>
<keyword evidence="10" id="KW-1185">Reference proteome</keyword>
<protein>
    <recommendedName>
        <fullName evidence="8">Rhodopsin domain-containing protein</fullName>
    </recommendedName>
</protein>
<dbReference type="Pfam" id="PF20684">
    <property type="entry name" value="Fung_rhodopsin"/>
    <property type="match status" value="1"/>
</dbReference>
<evidence type="ECO:0000256" key="3">
    <source>
        <dbReference type="ARBA" id="ARBA00022989"/>
    </source>
</evidence>
<evidence type="ECO:0000256" key="6">
    <source>
        <dbReference type="SAM" id="MobiDB-lite"/>
    </source>
</evidence>
<gene>
    <name evidence="9" type="ORF">BKA59DRAFT_388487</name>
</gene>
<dbReference type="AlphaFoldDB" id="A0A8K0WJA1"/>
<dbReference type="OrthoDB" id="10017208at2759"/>
<evidence type="ECO:0000313" key="9">
    <source>
        <dbReference type="EMBL" id="KAH7263773.1"/>
    </source>
</evidence>
<keyword evidence="4 7" id="KW-0472">Membrane</keyword>
<dbReference type="PANTHER" id="PTHR33048:SF47">
    <property type="entry name" value="INTEGRAL MEMBRANE PROTEIN-RELATED"/>
    <property type="match status" value="1"/>
</dbReference>
<feature type="region of interest" description="Disordered" evidence="6">
    <location>
        <begin position="167"/>
        <end position="196"/>
    </location>
</feature>
<accession>A0A8K0WJA1</accession>
<feature type="transmembrane region" description="Helical" evidence="7">
    <location>
        <begin position="136"/>
        <end position="154"/>
    </location>
</feature>
<dbReference type="EMBL" id="JAGPXF010000001">
    <property type="protein sequence ID" value="KAH7263773.1"/>
    <property type="molecule type" value="Genomic_DNA"/>
</dbReference>
<evidence type="ECO:0000259" key="8">
    <source>
        <dbReference type="Pfam" id="PF20684"/>
    </source>
</evidence>
<keyword evidence="2 7" id="KW-0812">Transmembrane</keyword>
<evidence type="ECO:0000256" key="4">
    <source>
        <dbReference type="ARBA" id="ARBA00023136"/>
    </source>
</evidence>
<sequence length="272" mass="30330">MSFLFNYHRLLAASRLRPYCIGAMVLIVLWGGGVIILVLVMCIPLEGVWDPNVDAKCVPHITVMWWFNGVFNSIGDLFILTLPIPALWRLQLPRRQKIYLLFVFGLGFLTVGISIARMRWLKMDDDMTWWNVTPALWSLGELTSAISCSCLPFFKPLTLRVKSSLSRATGGHDHPRVTGGEGDEESNTHPSVGAGQKGFFQSSNPMEWQVVLFAFSFHLYNTYGIEEGANIKLNVSNGEKPLSYTAEKPGVTVSDRQGGKVWELNGSEGEFG</sequence>
<dbReference type="PANTHER" id="PTHR33048">
    <property type="entry name" value="PTH11-LIKE INTEGRAL MEMBRANE PROTEIN (AFU_ORTHOLOGUE AFUA_5G11245)"/>
    <property type="match status" value="1"/>
</dbReference>
<name>A0A8K0WJA1_9HYPO</name>
<proteinExistence type="inferred from homology"/>
<evidence type="ECO:0000313" key="10">
    <source>
        <dbReference type="Proteomes" id="UP000813427"/>
    </source>
</evidence>
<organism evidence="9 10">
    <name type="scientific">Fusarium tricinctum</name>
    <dbReference type="NCBI Taxonomy" id="61284"/>
    <lineage>
        <taxon>Eukaryota</taxon>
        <taxon>Fungi</taxon>
        <taxon>Dikarya</taxon>
        <taxon>Ascomycota</taxon>
        <taxon>Pezizomycotina</taxon>
        <taxon>Sordariomycetes</taxon>
        <taxon>Hypocreomycetidae</taxon>
        <taxon>Hypocreales</taxon>
        <taxon>Nectriaceae</taxon>
        <taxon>Fusarium</taxon>
        <taxon>Fusarium tricinctum species complex</taxon>
    </lineage>
</organism>
<comment type="caution">
    <text evidence="9">The sequence shown here is derived from an EMBL/GenBank/DDBJ whole genome shotgun (WGS) entry which is preliminary data.</text>
</comment>
<feature type="transmembrane region" description="Helical" evidence="7">
    <location>
        <begin position="98"/>
        <end position="116"/>
    </location>
</feature>
<comment type="similarity">
    <text evidence="5">Belongs to the SAT4 family.</text>
</comment>
<keyword evidence="3 7" id="KW-1133">Transmembrane helix</keyword>
<dbReference type="GO" id="GO:0016020">
    <property type="term" value="C:membrane"/>
    <property type="evidence" value="ECO:0007669"/>
    <property type="project" value="UniProtKB-SubCell"/>
</dbReference>
<evidence type="ECO:0000256" key="7">
    <source>
        <dbReference type="SAM" id="Phobius"/>
    </source>
</evidence>
<comment type="subcellular location">
    <subcellularLocation>
        <location evidence="1">Membrane</location>
        <topology evidence="1">Multi-pass membrane protein</topology>
    </subcellularLocation>
</comment>
<dbReference type="InterPro" id="IPR049326">
    <property type="entry name" value="Rhodopsin_dom_fungi"/>
</dbReference>
<dbReference type="Proteomes" id="UP000813427">
    <property type="component" value="Unassembled WGS sequence"/>
</dbReference>
<reference evidence="9" key="1">
    <citation type="journal article" date="2021" name="Nat. Commun.">
        <title>Genetic determinants of endophytism in the Arabidopsis root mycobiome.</title>
        <authorList>
            <person name="Mesny F."/>
            <person name="Miyauchi S."/>
            <person name="Thiergart T."/>
            <person name="Pickel B."/>
            <person name="Atanasova L."/>
            <person name="Karlsson M."/>
            <person name="Huettel B."/>
            <person name="Barry K.W."/>
            <person name="Haridas S."/>
            <person name="Chen C."/>
            <person name="Bauer D."/>
            <person name="Andreopoulos W."/>
            <person name="Pangilinan J."/>
            <person name="LaButti K."/>
            <person name="Riley R."/>
            <person name="Lipzen A."/>
            <person name="Clum A."/>
            <person name="Drula E."/>
            <person name="Henrissat B."/>
            <person name="Kohler A."/>
            <person name="Grigoriev I.V."/>
            <person name="Martin F.M."/>
            <person name="Hacquard S."/>
        </authorList>
    </citation>
    <scope>NUCLEOTIDE SEQUENCE</scope>
    <source>
        <strain evidence="9">MPI-SDFR-AT-0068</strain>
    </source>
</reference>
<feature type="domain" description="Rhodopsin" evidence="8">
    <location>
        <begin position="1"/>
        <end position="158"/>
    </location>
</feature>